<feature type="transmembrane region" description="Helical" evidence="2">
    <location>
        <begin position="205"/>
        <end position="225"/>
    </location>
</feature>
<evidence type="ECO:0000256" key="1">
    <source>
        <dbReference type="SAM" id="MobiDB-lite"/>
    </source>
</evidence>
<sequence length="297" mass="31302">MAGDTRFDGLDSPTLPHVARPGRAAPRYTGPPSYPATPRWGFPLVAWRTPSALPFTPPPPVDPASRQHWLAGFSMRCLSLTALLALLAAGAEGWRYALLVSSRDAGVAADSVRLSDALVYTASALLLVAAALSATSCLLWLSRARAAAEENAGVRSSRPAWHVFAGVLVPGVNLVLPGMLLAELEHTAAERPPDRRPRPSGLVRAWWSAWVVNLLLALLAVLWGFREGLQAAADGVVLHAVLNLSACVVAVMTILVIRTLSAQLSPADGAVGTRMVFVRGAAGTGPARRARPADSAR</sequence>
<accession>A0ABT1JKR3</accession>
<keyword evidence="5" id="KW-1185">Reference proteome</keyword>
<evidence type="ECO:0000313" key="5">
    <source>
        <dbReference type="Proteomes" id="UP000791080"/>
    </source>
</evidence>
<dbReference type="Pfam" id="PF14219">
    <property type="entry name" value="DUF4328"/>
    <property type="match status" value="1"/>
</dbReference>
<reference evidence="4 5" key="2">
    <citation type="submission" date="2022-06" db="EMBL/GenBank/DDBJ databases">
        <title>Genomic Encyclopedia of Type Strains, Phase I: the one thousand microbial genomes (KMG-I) project.</title>
        <authorList>
            <person name="Kyrpides N."/>
        </authorList>
    </citation>
    <scope>NUCLEOTIDE SEQUENCE [LARGE SCALE GENOMIC DNA]</scope>
    <source>
        <strain evidence="4 5">DSM 43889</strain>
    </source>
</reference>
<evidence type="ECO:0000256" key="2">
    <source>
        <dbReference type="SAM" id="Phobius"/>
    </source>
</evidence>
<dbReference type="InterPro" id="IPR025565">
    <property type="entry name" value="DUF4328"/>
</dbReference>
<dbReference type="Proteomes" id="UP000791080">
    <property type="component" value="Unassembled WGS sequence"/>
</dbReference>
<feature type="domain" description="DUF4328" evidence="3">
    <location>
        <begin position="103"/>
        <end position="261"/>
    </location>
</feature>
<reference evidence="4 5" key="1">
    <citation type="submission" date="2013-07" db="EMBL/GenBank/DDBJ databases">
        <authorList>
            <consortium name="DOE Joint Genome Institute"/>
            <person name="Reeve W."/>
            <person name="Huntemann M."/>
            <person name="Han J."/>
            <person name="Chen A."/>
            <person name="Kyrpides N."/>
            <person name="Mavromatis K."/>
            <person name="Markowitz V."/>
            <person name="Palaniappan K."/>
            <person name="Ivanova N."/>
            <person name="Schaumberg A."/>
            <person name="Pati A."/>
            <person name="Liolios K."/>
            <person name="Nordberg H.P."/>
            <person name="Cantor M.N."/>
            <person name="Hua S.X."/>
            <person name="Woyke T."/>
        </authorList>
    </citation>
    <scope>NUCLEOTIDE SEQUENCE [LARGE SCALE GENOMIC DNA]</scope>
    <source>
        <strain evidence="4 5">DSM 43889</strain>
    </source>
</reference>
<feature type="transmembrane region" description="Helical" evidence="2">
    <location>
        <begin position="237"/>
        <end position="257"/>
    </location>
</feature>
<comment type="caution">
    <text evidence="4">The sequence shown here is derived from an EMBL/GenBank/DDBJ whole genome shotgun (WGS) entry which is preliminary data.</text>
</comment>
<dbReference type="RefSeq" id="WP_051313531.1">
    <property type="nucleotide sequence ID" value="NZ_AUBJ02000001.1"/>
</dbReference>
<keyword evidence="2" id="KW-0472">Membrane</keyword>
<keyword evidence="2" id="KW-1133">Transmembrane helix</keyword>
<feature type="region of interest" description="Disordered" evidence="1">
    <location>
        <begin position="1"/>
        <end position="32"/>
    </location>
</feature>
<evidence type="ECO:0000259" key="3">
    <source>
        <dbReference type="Pfam" id="PF14219"/>
    </source>
</evidence>
<proteinExistence type="predicted"/>
<organism evidence="4 5">
    <name type="scientific">Actinoalloteichus caeruleus DSM 43889</name>
    <dbReference type="NCBI Taxonomy" id="1120930"/>
    <lineage>
        <taxon>Bacteria</taxon>
        <taxon>Bacillati</taxon>
        <taxon>Actinomycetota</taxon>
        <taxon>Actinomycetes</taxon>
        <taxon>Pseudonocardiales</taxon>
        <taxon>Pseudonocardiaceae</taxon>
        <taxon>Actinoalloteichus</taxon>
        <taxon>Actinoalloteichus cyanogriseus</taxon>
    </lineage>
</organism>
<dbReference type="EMBL" id="AUBJ02000001">
    <property type="protein sequence ID" value="MCP2332884.1"/>
    <property type="molecule type" value="Genomic_DNA"/>
</dbReference>
<feature type="transmembrane region" description="Helical" evidence="2">
    <location>
        <begin position="161"/>
        <end position="184"/>
    </location>
</feature>
<keyword evidence="2" id="KW-0812">Transmembrane</keyword>
<feature type="transmembrane region" description="Helical" evidence="2">
    <location>
        <begin position="117"/>
        <end position="141"/>
    </location>
</feature>
<gene>
    <name evidence="4" type="ORF">G443_003154</name>
</gene>
<name>A0ABT1JKR3_ACTCY</name>
<protein>
    <recommendedName>
        <fullName evidence="3">DUF4328 domain-containing protein</fullName>
    </recommendedName>
</protein>
<feature type="transmembrane region" description="Helical" evidence="2">
    <location>
        <begin position="73"/>
        <end position="96"/>
    </location>
</feature>
<evidence type="ECO:0000313" key="4">
    <source>
        <dbReference type="EMBL" id="MCP2332884.1"/>
    </source>
</evidence>